<dbReference type="Proteomes" id="UP000298324">
    <property type="component" value="Unassembled WGS sequence"/>
</dbReference>
<dbReference type="InterPro" id="IPR050950">
    <property type="entry name" value="HTH-type_LysR_regulators"/>
</dbReference>
<name>A0A4Y7RAT1_9FIRM</name>
<organism evidence="6 7">
    <name type="scientific">Pelotomaculum schinkii</name>
    <dbReference type="NCBI Taxonomy" id="78350"/>
    <lineage>
        <taxon>Bacteria</taxon>
        <taxon>Bacillati</taxon>
        <taxon>Bacillota</taxon>
        <taxon>Clostridia</taxon>
        <taxon>Eubacteriales</taxon>
        <taxon>Desulfotomaculaceae</taxon>
        <taxon>Pelotomaculum</taxon>
    </lineage>
</organism>
<dbReference type="InterPro" id="IPR036388">
    <property type="entry name" value="WH-like_DNA-bd_sf"/>
</dbReference>
<dbReference type="GO" id="GO:0003700">
    <property type="term" value="F:DNA-binding transcription factor activity"/>
    <property type="evidence" value="ECO:0007669"/>
    <property type="project" value="InterPro"/>
</dbReference>
<evidence type="ECO:0000313" key="6">
    <source>
        <dbReference type="EMBL" id="TEB06105.1"/>
    </source>
</evidence>
<keyword evidence="4" id="KW-0804">Transcription</keyword>
<evidence type="ECO:0000256" key="4">
    <source>
        <dbReference type="ARBA" id="ARBA00023163"/>
    </source>
</evidence>
<evidence type="ECO:0000259" key="5">
    <source>
        <dbReference type="PROSITE" id="PS50931"/>
    </source>
</evidence>
<evidence type="ECO:0000313" key="7">
    <source>
        <dbReference type="Proteomes" id="UP000298324"/>
    </source>
</evidence>
<accession>A0A4Y7RAT1</accession>
<dbReference type="RefSeq" id="WP_190258718.1">
    <property type="nucleotide sequence ID" value="NZ_QFGA01000002.1"/>
</dbReference>
<evidence type="ECO:0000256" key="2">
    <source>
        <dbReference type="ARBA" id="ARBA00023015"/>
    </source>
</evidence>
<sequence>MNLYQLYYFRTLAKLEHYTKAAEKLSLTQPSLSHAISALESELGVPLFKKQGRNVVLTKHGKLFLPYVENALREVEEGTKKIKEMSSDTNGIISIGFTYTISSHFIPNLITNFLKVNEHKNIKIFLHEGGTTKEDCTSDLINGLKDEKFDLIFVSLKHKDLNVEFIPIYEQEFVALLPYDCPLAGKSTIDLEDTKPYQLIHYAAKNGLKQEINRLFSMVNMVPEVCCEVEDETSMAGLVAASIGIAIVPYSPTFNSFHIKIRPISNPLVTRLIYLGYIKNRHLTLPVERFKNYILNNCMNKKFRVNRLNWSYYPDNEQVK</sequence>
<dbReference type="GO" id="GO:0003677">
    <property type="term" value="F:DNA binding"/>
    <property type="evidence" value="ECO:0007669"/>
    <property type="project" value="UniProtKB-KW"/>
</dbReference>
<dbReference type="PANTHER" id="PTHR30419:SF28">
    <property type="entry name" value="HTH-TYPE TRANSCRIPTIONAL REGULATOR BSDA"/>
    <property type="match status" value="1"/>
</dbReference>
<keyword evidence="2" id="KW-0805">Transcription regulation</keyword>
<evidence type="ECO:0000256" key="1">
    <source>
        <dbReference type="ARBA" id="ARBA00009437"/>
    </source>
</evidence>
<dbReference type="AlphaFoldDB" id="A0A4Y7RAT1"/>
<dbReference type="InterPro" id="IPR000847">
    <property type="entry name" value="LysR_HTH_N"/>
</dbReference>
<dbReference type="PANTHER" id="PTHR30419">
    <property type="entry name" value="HTH-TYPE TRANSCRIPTIONAL REGULATOR YBHD"/>
    <property type="match status" value="1"/>
</dbReference>
<feature type="domain" description="HTH lysR-type" evidence="5">
    <location>
        <begin position="1"/>
        <end position="58"/>
    </location>
</feature>
<comment type="caution">
    <text evidence="6">The sequence shown here is derived from an EMBL/GenBank/DDBJ whole genome shotgun (WGS) entry which is preliminary data.</text>
</comment>
<dbReference type="EMBL" id="QFGA01000002">
    <property type="protein sequence ID" value="TEB06105.1"/>
    <property type="molecule type" value="Genomic_DNA"/>
</dbReference>
<dbReference type="FunFam" id="1.10.10.10:FF:000001">
    <property type="entry name" value="LysR family transcriptional regulator"/>
    <property type="match status" value="1"/>
</dbReference>
<gene>
    <name evidence="6" type="primary">gltC</name>
    <name evidence="6" type="ORF">Psch_03147</name>
</gene>
<evidence type="ECO:0000256" key="3">
    <source>
        <dbReference type="ARBA" id="ARBA00023125"/>
    </source>
</evidence>
<keyword evidence="3" id="KW-0238">DNA-binding</keyword>
<protein>
    <submittedName>
        <fullName evidence="6">HTH-type transcriptional regulator GltC</fullName>
    </submittedName>
</protein>
<dbReference type="PRINTS" id="PR00039">
    <property type="entry name" value="HTHLYSR"/>
</dbReference>
<comment type="similarity">
    <text evidence="1">Belongs to the LysR transcriptional regulatory family.</text>
</comment>
<dbReference type="GO" id="GO:0005829">
    <property type="term" value="C:cytosol"/>
    <property type="evidence" value="ECO:0007669"/>
    <property type="project" value="TreeGrafter"/>
</dbReference>
<dbReference type="Gene3D" id="1.10.10.10">
    <property type="entry name" value="Winged helix-like DNA-binding domain superfamily/Winged helix DNA-binding domain"/>
    <property type="match status" value="1"/>
</dbReference>
<dbReference type="Pfam" id="PF03466">
    <property type="entry name" value="LysR_substrate"/>
    <property type="match status" value="1"/>
</dbReference>
<dbReference type="Pfam" id="PF00126">
    <property type="entry name" value="HTH_1"/>
    <property type="match status" value="1"/>
</dbReference>
<proteinExistence type="inferred from homology"/>
<dbReference type="PROSITE" id="PS50931">
    <property type="entry name" value="HTH_LYSR"/>
    <property type="match status" value="1"/>
</dbReference>
<dbReference type="Gene3D" id="3.40.190.290">
    <property type="match status" value="1"/>
</dbReference>
<dbReference type="SUPFAM" id="SSF53850">
    <property type="entry name" value="Periplasmic binding protein-like II"/>
    <property type="match status" value="1"/>
</dbReference>
<dbReference type="InterPro" id="IPR005119">
    <property type="entry name" value="LysR_subst-bd"/>
</dbReference>
<dbReference type="InterPro" id="IPR036390">
    <property type="entry name" value="WH_DNA-bd_sf"/>
</dbReference>
<reference evidence="6 7" key="1">
    <citation type="journal article" date="2018" name="Environ. Microbiol.">
        <title>Novel energy conservation strategies and behaviour of Pelotomaculum schinkii driving syntrophic propionate catabolism.</title>
        <authorList>
            <person name="Hidalgo-Ahumada C.A.P."/>
            <person name="Nobu M.K."/>
            <person name="Narihiro T."/>
            <person name="Tamaki H."/>
            <person name="Liu W.T."/>
            <person name="Kamagata Y."/>
            <person name="Stams A.J.M."/>
            <person name="Imachi H."/>
            <person name="Sousa D.Z."/>
        </authorList>
    </citation>
    <scope>NUCLEOTIDE SEQUENCE [LARGE SCALE GENOMIC DNA]</scope>
    <source>
        <strain evidence="6 7">HH</strain>
    </source>
</reference>
<keyword evidence="7" id="KW-1185">Reference proteome</keyword>
<dbReference type="SUPFAM" id="SSF46785">
    <property type="entry name" value="Winged helix' DNA-binding domain"/>
    <property type="match status" value="1"/>
</dbReference>